<proteinExistence type="predicted"/>
<protein>
    <submittedName>
        <fullName evidence="1">Uncharacterized protein</fullName>
    </submittedName>
</protein>
<accession>A0A164EU77</accession>
<comment type="caution">
    <text evidence="1">The sequence shown here is derived from an EMBL/GenBank/DDBJ whole genome shotgun (WGS) entry which is preliminary data.</text>
</comment>
<dbReference type="Proteomes" id="UP000076858">
    <property type="component" value="Unassembled WGS sequence"/>
</dbReference>
<evidence type="ECO:0000313" key="2">
    <source>
        <dbReference type="Proteomes" id="UP000076858"/>
    </source>
</evidence>
<organism evidence="1 2">
    <name type="scientific">Daphnia magna</name>
    <dbReference type="NCBI Taxonomy" id="35525"/>
    <lineage>
        <taxon>Eukaryota</taxon>
        <taxon>Metazoa</taxon>
        <taxon>Ecdysozoa</taxon>
        <taxon>Arthropoda</taxon>
        <taxon>Crustacea</taxon>
        <taxon>Branchiopoda</taxon>
        <taxon>Diplostraca</taxon>
        <taxon>Cladocera</taxon>
        <taxon>Anomopoda</taxon>
        <taxon>Daphniidae</taxon>
        <taxon>Daphnia</taxon>
    </lineage>
</organism>
<keyword evidence="2" id="KW-1185">Reference proteome</keyword>
<sequence>MKMCWEIALLAASIFGHGFSSIKGMLLTYYHWSGRNRRCLSLL</sequence>
<reference evidence="1 2" key="1">
    <citation type="submission" date="2016-03" db="EMBL/GenBank/DDBJ databases">
        <title>EvidentialGene: Evidence-directed Construction of Genes on Genomes.</title>
        <authorList>
            <person name="Gilbert D.G."/>
            <person name="Choi J.-H."/>
            <person name="Mockaitis K."/>
            <person name="Colbourne J."/>
            <person name="Pfrender M."/>
        </authorList>
    </citation>
    <scope>NUCLEOTIDE SEQUENCE [LARGE SCALE GENOMIC DNA]</scope>
    <source>
        <strain evidence="1 2">Xinb3</strain>
        <tissue evidence="1">Complete organism</tissue>
    </source>
</reference>
<evidence type="ECO:0000313" key="1">
    <source>
        <dbReference type="EMBL" id="KZR97136.1"/>
    </source>
</evidence>
<dbReference type="EMBL" id="LRGB01022509">
    <property type="protein sequence ID" value="KZR97136.1"/>
    <property type="molecule type" value="Genomic_DNA"/>
</dbReference>
<name>A0A164EU77_9CRUS</name>
<gene>
    <name evidence="1" type="ORF">APZ42_008161</name>
</gene>
<dbReference type="AlphaFoldDB" id="A0A164EU77"/>